<dbReference type="Proteomes" id="UP000593571">
    <property type="component" value="Unassembled WGS sequence"/>
</dbReference>
<evidence type="ECO:0000313" key="3">
    <source>
        <dbReference type="Proteomes" id="UP000593571"/>
    </source>
</evidence>
<protein>
    <submittedName>
        <fullName evidence="2">Uncharacterized protein</fullName>
    </submittedName>
</protein>
<name>A0A7J8DXR0_ROUAE</name>
<evidence type="ECO:0000256" key="1">
    <source>
        <dbReference type="SAM" id="MobiDB-lite"/>
    </source>
</evidence>
<dbReference type="EMBL" id="JACASE010000011">
    <property type="protein sequence ID" value="KAF6427855.1"/>
    <property type="molecule type" value="Genomic_DNA"/>
</dbReference>
<sequence>MNGYFCKPGEGTLYTSLLSQNFNNPHTSTGKRKITTMSHQTRGRERKLVRLLNRFLGTRGTAAGEPECSEPGRTTPDLEPPKTGEKAHESTVRGKAGCGRVQCPKEGTENPIEPDRCKAHTRMTAHTTKGGGGGTKKNAPRNALCKT</sequence>
<dbReference type="AlphaFoldDB" id="A0A7J8DXR0"/>
<gene>
    <name evidence="2" type="ORF">HJG63_008339</name>
</gene>
<feature type="region of interest" description="Disordered" evidence="1">
    <location>
        <begin position="57"/>
        <end position="147"/>
    </location>
</feature>
<reference evidence="2 3" key="1">
    <citation type="journal article" date="2020" name="Nature">
        <title>Six reference-quality genomes reveal evolution of bat adaptations.</title>
        <authorList>
            <person name="Jebb D."/>
            <person name="Huang Z."/>
            <person name="Pippel M."/>
            <person name="Hughes G.M."/>
            <person name="Lavrichenko K."/>
            <person name="Devanna P."/>
            <person name="Winkler S."/>
            <person name="Jermiin L.S."/>
            <person name="Skirmuntt E.C."/>
            <person name="Katzourakis A."/>
            <person name="Burkitt-Gray L."/>
            <person name="Ray D.A."/>
            <person name="Sullivan K.A.M."/>
            <person name="Roscito J.G."/>
            <person name="Kirilenko B.M."/>
            <person name="Davalos L.M."/>
            <person name="Corthals A.P."/>
            <person name="Power M.L."/>
            <person name="Jones G."/>
            <person name="Ransome R.D."/>
            <person name="Dechmann D.K.N."/>
            <person name="Locatelli A.G."/>
            <person name="Puechmaille S.J."/>
            <person name="Fedrigo O."/>
            <person name="Jarvis E.D."/>
            <person name="Hiller M."/>
            <person name="Vernes S.C."/>
            <person name="Myers E.W."/>
            <person name="Teeling E.C."/>
        </authorList>
    </citation>
    <scope>NUCLEOTIDE SEQUENCE [LARGE SCALE GENOMIC DNA]</scope>
    <source>
        <strain evidence="2">MRouAeg1</strain>
        <tissue evidence="2">Muscle</tissue>
    </source>
</reference>
<evidence type="ECO:0000313" key="2">
    <source>
        <dbReference type="EMBL" id="KAF6427855.1"/>
    </source>
</evidence>
<comment type="caution">
    <text evidence="2">The sequence shown here is derived from an EMBL/GenBank/DDBJ whole genome shotgun (WGS) entry which is preliminary data.</text>
</comment>
<feature type="compositionally biased region" description="Basic and acidic residues" evidence="1">
    <location>
        <begin position="79"/>
        <end position="92"/>
    </location>
</feature>
<proteinExistence type="predicted"/>
<organism evidence="2 3">
    <name type="scientific">Rousettus aegyptiacus</name>
    <name type="common">Egyptian fruit bat</name>
    <name type="synonym">Pteropus aegyptiacus</name>
    <dbReference type="NCBI Taxonomy" id="9407"/>
    <lineage>
        <taxon>Eukaryota</taxon>
        <taxon>Metazoa</taxon>
        <taxon>Chordata</taxon>
        <taxon>Craniata</taxon>
        <taxon>Vertebrata</taxon>
        <taxon>Euteleostomi</taxon>
        <taxon>Mammalia</taxon>
        <taxon>Eutheria</taxon>
        <taxon>Laurasiatheria</taxon>
        <taxon>Chiroptera</taxon>
        <taxon>Yinpterochiroptera</taxon>
        <taxon>Pteropodoidea</taxon>
        <taxon>Pteropodidae</taxon>
        <taxon>Rousettinae</taxon>
        <taxon>Rousettus</taxon>
    </lineage>
</organism>
<accession>A0A7J8DXR0</accession>
<keyword evidence="3" id="KW-1185">Reference proteome</keyword>